<accession>A7IA05</accession>
<sequence length="80" mass="8575">MGAMDGIQGMVASYLASPRGQEAIRSFLSSPQGKEAIDAYLSTHEGQQMARLLLGRALDSLNIPEQVKDQIRTALAEAEA</sequence>
<dbReference type="EMBL" id="CP000780">
    <property type="protein sequence ID" value="ABS56566.1"/>
    <property type="molecule type" value="Genomic_DNA"/>
</dbReference>
<protein>
    <submittedName>
        <fullName evidence="1">Uncharacterized protein</fullName>
    </submittedName>
</protein>
<keyword evidence="2" id="KW-1185">Reference proteome</keyword>
<dbReference type="Proteomes" id="UP000002408">
    <property type="component" value="Chromosome"/>
</dbReference>
<dbReference type="eggNOG" id="arCOG09594">
    <property type="taxonomic scope" value="Archaea"/>
</dbReference>
<dbReference type="KEGG" id="mbn:Mboo_2052"/>
<proteinExistence type="predicted"/>
<evidence type="ECO:0000313" key="1">
    <source>
        <dbReference type="EMBL" id="ABS56566.1"/>
    </source>
</evidence>
<evidence type="ECO:0000313" key="2">
    <source>
        <dbReference type="Proteomes" id="UP000002408"/>
    </source>
</evidence>
<dbReference type="RefSeq" id="WP_012107622.1">
    <property type="nucleotide sequence ID" value="NC_009712.1"/>
</dbReference>
<organism evidence="1 2">
    <name type="scientific">Methanoregula boonei (strain DSM 21154 / JCM 14090 / 6A8)</name>
    <dbReference type="NCBI Taxonomy" id="456442"/>
    <lineage>
        <taxon>Archaea</taxon>
        <taxon>Methanobacteriati</taxon>
        <taxon>Methanobacteriota</taxon>
        <taxon>Stenosarchaea group</taxon>
        <taxon>Methanomicrobia</taxon>
        <taxon>Methanomicrobiales</taxon>
        <taxon>Methanoregulaceae</taxon>
        <taxon>Methanoregula</taxon>
    </lineage>
</organism>
<reference evidence="2" key="1">
    <citation type="journal article" date="2015" name="Microbiology">
        <title>Genome of Methanoregula boonei 6A8 reveals adaptations to oligotrophic peatland environments.</title>
        <authorList>
            <person name="Braeuer S."/>
            <person name="Cadillo-Quiroz H."/>
            <person name="Kyrpides N."/>
            <person name="Woyke T."/>
            <person name="Goodwin L."/>
            <person name="Detter C."/>
            <person name="Podell S."/>
            <person name="Yavitt J.B."/>
            <person name="Zinder S.H."/>
        </authorList>
    </citation>
    <scope>NUCLEOTIDE SEQUENCE [LARGE SCALE GENOMIC DNA]</scope>
    <source>
        <strain evidence="2">DSM 21154 / JCM 14090 / 6A8</strain>
    </source>
</reference>
<dbReference type="OrthoDB" id="382330at2157"/>
<dbReference type="GeneID" id="5410685"/>
<dbReference type="HOGENOM" id="CLU_182711_0_0_2"/>
<dbReference type="STRING" id="456442.Mboo_2052"/>
<gene>
    <name evidence="1" type="ordered locus">Mboo_2052</name>
</gene>
<dbReference type="AlphaFoldDB" id="A7IA05"/>
<name>A7IA05_METB6</name>